<evidence type="ECO:0000256" key="1">
    <source>
        <dbReference type="SAM" id="Phobius"/>
    </source>
</evidence>
<comment type="caution">
    <text evidence="2">The sequence shown here is derived from an EMBL/GenBank/DDBJ whole genome shotgun (WGS) entry which is preliminary data.</text>
</comment>
<accession>A0AA43KBH9</accession>
<name>A0AA43KBH9_9CYAN</name>
<evidence type="ECO:0000313" key="2">
    <source>
        <dbReference type="EMBL" id="MDH6060464.1"/>
    </source>
</evidence>
<proteinExistence type="predicted"/>
<dbReference type="AlphaFoldDB" id="A0AA43KBH9"/>
<keyword evidence="3" id="KW-1185">Reference proteome</keyword>
<reference evidence="2 3" key="1">
    <citation type="journal article" date="2023" name="J. Phycol.">
        <title>Chrysosporum ovalisporum is synonymous with the true-branching cyanobacterium Umezakia natans (Nostocales/Aphanizomenonaceae).</title>
        <authorList>
            <person name="McGregor G.B."/>
            <person name="Sendall B.C."/>
            <person name="Niiyama Y."/>
            <person name="Tuji A."/>
            <person name="Willis A."/>
        </authorList>
    </citation>
    <scope>NUCLEOTIDE SEQUENCE [LARGE SCALE GENOMIC DNA]</scope>
    <source>
        <strain evidence="2 3">ANA360D</strain>
    </source>
</reference>
<feature type="transmembrane region" description="Helical" evidence="1">
    <location>
        <begin position="6"/>
        <end position="24"/>
    </location>
</feature>
<organism evidence="2 3">
    <name type="scientific">Chrysosporum bergii ANA360D</name>
    <dbReference type="NCBI Taxonomy" id="617107"/>
    <lineage>
        <taxon>Bacteria</taxon>
        <taxon>Bacillati</taxon>
        <taxon>Cyanobacteriota</taxon>
        <taxon>Cyanophyceae</taxon>
        <taxon>Nostocales</taxon>
        <taxon>Nodulariaceae</taxon>
        <taxon>Chrysosporum</taxon>
    </lineage>
</organism>
<keyword evidence="1" id="KW-0812">Transmembrane</keyword>
<keyword evidence="1" id="KW-1133">Transmembrane helix</keyword>
<sequence length="108" mass="12701">MVTTVVLINTFISLLLLYIAWRVWKLKQWIGVIADKLNAYEVKTHAVLHTAPENIDISQQKIHSLRLGNQNLQAQIRQIRQIISLLWLVKRFWVRSFGKIELNKTTRP</sequence>
<dbReference type="EMBL" id="JANQDH010000051">
    <property type="protein sequence ID" value="MDH6060464.1"/>
    <property type="molecule type" value="Genomic_DNA"/>
</dbReference>
<gene>
    <name evidence="2" type="ORF">NWP17_08440</name>
</gene>
<dbReference type="RefSeq" id="WP_280654462.1">
    <property type="nucleotide sequence ID" value="NZ_JANQDH010000051.1"/>
</dbReference>
<dbReference type="Proteomes" id="UP001159387">
    <property type="component" value="Unassembled WGS sequence"/>
</dbReference>
<evidence type="ECO:0000313" key="3">
    <source>
        <dbReference type="Proteomes" id="UP001159387"/>
    </source>
</evidence>
<keyword evidence="1" id="KW-0472">Membrane</keyword>
<protein>
    <submittedName>
        <fullName evidence="2">Uncharacterized protein</fullName>
    </submittedName>
</protein>